<evidence type="ECO:0000313" key="1">
    <source>
        <dbReference type="EMBL" id="GAA3123666.1"/>
    </source>
</evidence>
<evidence type="ECO:0000313" key="2">
    <source>
        <dbReference type="Proteomes" id="UP001501637"/>
    </source>
</evidence>
<protein>
    <submittedName>
        <fullName evidence="1">I78 family peptidase inhibitor</fullName>
    </submittedName>
</protein>
<comment type="caution">
    <text evidence="1">The sequence shown here is derived from an EMBL/GenBank/DDBJ whole genome shotgun (WGS) entry which is preliminary data.</text>
</comment>
<sequence length="74" mass="7948">MAPIPTPPAGPQEPHDSTDAYVGLAADGAEQQARERGWSTVRSLPPGAIITMEYLAGRLNFEVKEGVVVRCWKG</sequence>
<dbReference type="Gene3D" id="3.30.10.10">
    <property type="entry name" value="Trypsin Inhibitor V, subunit A"/>
    <property type="match status" value="1"/>
</dbReference>
<reference evidence="2" key="1">
    <citation type="journal article" date="2019" name="Int. J. Syst. Evol. Microbiol.">
        <title>The Global Catalogue of Microorganisms (GCM) 10K type strain sequencing project: providing services to taxonomists for standard genome sequencing and annotation.</title>
        <authorList>
            <consortium name="The Broad Institute Genomics Platform"/>
            <consortium name="The Broad Institute Genome Sequencing Center for Infectious Disease"/>
            <person name="Wu L."/>
            <person name="Ma J."/>
        </authorList>
    </citation>
    <scope>NUCLEOTIDE SEQUENCE [LARGE SCALE GENOMIC DNA]</scope>
    <source>
        <strain evidence="2">JCM 9092</strain>
    </source>
</reference>
<dbReference type="EMBL" id="BAAAUG010000095">
    <property type="protein sequence ID" value="GAA3123666.1"/>
    <property type="molecule type" value="Genomic_DNA"/>
</dbReference>
<gene>
    <name evidence="1" type="ORF">GCM10010449_51800</name>
</gene>
<keyword evidence="2" id="KW-1185">Reference proteome</keyword>
<organism evidence="1 2">
    <name type="scientific">Streptomyces rectiviolaceus</name>
    <dbReference type="NCBI Taxonomy" id="332591"/>
    <lineage>
        <taxon>Bacteria</taxon>
        <taxon>Bacillati</taxon>
        <taxon>Actinomycetota</taxon>
        <taxon>Actinomycetes</taxon>
        <taxon>Kitasatosporales</taxon>
        <taxon>Streptomycetaceae</taxon>
        <taxon>Streptomyces</taxon>
    </lineage>
</organism>
<dbReference type="Proteomes" id="UP001501637">
    <property type="component" value="Unassembled WGS sequence"/>
</dbReference>
<dbReference type="RefSeq" id="WP_344524473.1">
    <property type="nucleotide sequence ID" value="NZ_BAAAUG010000095.1"/>
</dbReference>
<dbReference type="InterPro" id="IPR021719">
    <property type="entry name" value="Prot_inh_I78"/>
</dbReference>
<accession>A0ABP6MTT5</accession>
<name>A0ABP6MTT5_9ACTN</name>
<proteinExistence type="predicted"/>
<dbReference type="Pfam" id="PF11720">
    <property type="entry name" value="Inhibitor_I78"/>
    <property type="match status" value="1"/>
</dbReference>